<comment type="caution">
    <text evidence="3">The sequence shown here is derived from an EMBL/GenBank/DDBJ whole genome shotgun (WGS) entry which is preliminary data.</text>
</comment>
<accession>A0ABU7S5I5</accession>
<dbReference type="SUPFAM" id="SSF46785">
    <property type="entry name" value="Winged helix' DNA-binding domain"/>
    <property type="match status" value="1"/>
</dbReference>
<feature type="region of interest" description="Disordered" evidence="2">
    <location>
        <begin position="151"/>
        <end position="240"/>
    </location>
</feature>
<feature type="compositionally biased region" description="Basic and acidic residues" evidence="2">
    <location>
        <begin position="229"/>
        <end position="238"/>
    </location>
</feature>
<dbReference type="InterPro" id="IPR036388">
    <property type="entry name" value="WH-like_DNA-bd_sf"/>
</dbReference>
<feature type="compositionally biased region" description="Basic and acidic residues" evidence="2">
    <location>
        <begin position="161"/>
        <end position="191"/>
    </location>
</feature>
<dbReference type="RefSeq" id="WP_331218819.1">
    <property type="nucleotide sequence ID" value="NZ_JAZGQK010000052.1"/>
</dbReference>
<proteinExistence type="inferred from homology"/>
<gene>
    <name evidence="3" type="ORF">V1633_36830</name>
</gene>
<sequence>MRAGPSQEEIRRQNLGALLRYVHVHGATSRAELTTALGLNRSTIGALTAELAAAGLVSERAPRETGRAGRPSLVVRPESARVFAYAYSIEVDRLRAARIGLGGVVLDRRQADRPPGLLAAESLPVLTGFMKEMHQTVADGSVHVGSGVAVGGRLRQPADPLPDRRTGPAHADRTGATRADRAGSADPDHARPPQPTTAGPVPHQPGPVPHQPEGGCPTRPGAVPGPRQPDQEGLRADGTELPPLEVVLGEALSADRPVRISNAADASAVAEHVRGAAAGYDNVIFLHRDVGIDAGIIVGGRRLTGQGGYAGEVGHMVVQPGGRPCRCGAYGCWETEIGEYALLQAAGRGDAVGRDAVGRVIDAAARGDANAQAAVRQVGDWLGFGVANLVNVFNPGVVIFGGTLRDVYLAAAARVRSRLNSMALPAPREQVRLRTPQLGDDAALVGAAELAFEHLLADPLG</sequence>
<dbReference type="InterPro" id="IPR043129">
    <property type="entry name" value="ATPase_NBD"/>
</dbReference>
<dbReference type="PANTHER" id="PTHR18964:SF149">
    <property type="entry name" value="BIFUNCTIONAL UDP-N-ACETYLGLUCOSAMINE 2-EPIMERASE_N-ACETYLMANNOSAMINE KINASE"/>
    <property type="match status" value="1"/>
</dbReference>
<dbReference type="InterPro" id="IPR000600">
    <property type="entry name" value="ROK"/>
</dbReference>
<reference evidence="3 4" key="1">
    <citation type="submission" date="2024-01" db="EMBL/GenBank/DDBJ databases">
        <title>Genome insights into Plantactinospora sonchi sp. nov.</title>
        <authorList>
            <person name="Wang L."/>
        </authorList>
    </citation>
    <scope>NUCLEOTIDE SEQUENCE [LARGE SCALE GENOMIC DNA]</scope>
    <source>
        <strain evidence="3 4">NEAU-QY2</strain>
    </source>
</reference>
<evidence type="ECO:0000256" key="2">
    <source>
        <dbReference type="SAM" id="MobiDB-lite"/>
    </source>
</evidence>
<dbReference type="Pfam" id="PF00480">
    <property type="entry name" value="ROK"/>
    <property type="match status" value="1"/>
</dbReference>
<evidence type="ECO:0000256" key="1">
    <source>
        <dbReference type="ARBA" id="ARBA00006479"/>
    </source>
</evidence>
<evidence type="ECO:0000313" key="4">
    <source>
        <dbReference type="Proteomes" id="UP001332243"/>
    </source>
</evidence>
<dbReference type="Proteomes" id="UP001332243">
    <property type="component" value="Unassembled WGS sequence"/>
</dbReference>
<comment type="similarity">
    <text evidence="1">Belongs to the ROK (NagC/XylR) family.</text>
</comment>
<organism evidence="3 4">
    <name type="scientific">Plantactinospora sonchi</name>
    <dbReference type="NCBI Taxonomy" id="1544735"/>
    <lineage>
        <taxon>Bacteria</taxon>
        <taxon>Bacillati</taxon>
        <taxon>Actinomycetota</taxon>
        <taxon>Actinomycetes</taxon>
        <taxon>Micromonosporales</taxon>
        <taxon>Micromonosporaceae</taxon>
        <taxon>Plantactinospora</taxon>
    </lineage>
</organism>
<dbReference type="Gene3D" id="3.30.420.40">
    <property type="match status" value="2"/>
</dbReference>
<dbReference type="PANTHER" id="PTHR18964">
    <property type="entry name" value="ROK (REPRESSOR, ORF, KINASE) FAMILY"/>
    <property type="match status" value="1"/>
</dbReference>
<dbReference type="EMBL" id="JAZGQK010000052">
    <property type="protein sequence ID" value="MEE6264028.1"/>
    <property type="molecule type" value="Genomic_DNA"/>
</dbReference>
<protein>
    <submittedName>
        <fullName evidence="3">ROK family protein</fullName>
    </submittedName>
</protein>
<keyword evidence="4" id="KW-1185">Reference proteome</keyword>
<evidence type="ECO:0000313" key="3">
    <source>
        <dbReference type="EMBL" id="MEE6264028.1"/>
    </source>
</evidence>
<dbReference type="InterPro" id="IPR036390">
    <property type="entry name" value="WH_DNA-bd_sf"/>
</dbReference>
<dbReference type="Gene3D" id="1.10.10.10">
    <property type="entry name" value="Winged helix-like DNA-binding domain superfamily/Winged helix DNA-binding domain"/>
    <property type="match status" value="1"/>
</dbReference>
<dbReference type="SUPFAM" id="SSF53067">
    <property type="entry name" value="Actin-like ATPase domain"/>
    <property type="match status" value="1"/>
</dbReference>
<name>A0ABU7S5I5_9ACTN</name>